<dbReference type="InterPro" id="IPR000866">
    <property type="entry name" value="AhpC/TSA"/>
</dbReference>
<dbReference type="GO" id="GO:0017004">
    <property type="term" value="P:cytochrome complex assembly"/>
    <property type="evidence" value="ECO:0007669"/>
    <property type="project" value="UniProtKB-KW"/>
</dbReference>
<dbReference type="Proteomes" id="UP000236728">
    <property type="component" value="Unassembled WGS sequence"/>
</dbReference>
<evidence type="ECO:0000256" key="4">
    <source>
        <dbReference type="ARBA" id="ARBA00023284"/>
    </source>
</evidence>
<feature type="domain" description="Thioredoxin" evidence="5">
    <location>
        <begin position="62"/>
        <end position="202"/>
    </location>
</feature>
<organism evidence="6 7">
    <name type="scientific">Bryocella elongata</name>
    <dbReference type="NCBI Taxonomy" id="863522"/>
    <lineage>
        <taxon>Bacteria</taxon>
        <taxon>Pseudomonadati</taxon>
        <taxon>Acidobacteriota</taxon>
        <taxon>Terriglobia</taxon>
        <taxon>Terriglobales</taxon>
        <taxon>Acidobacteriaceae</taxon>
        <taxon>Bryocella</taxon>
    </lineage>
</organism>
<evidence type="ECO:0000256" key="3">
    <source>
        <dbReference type="ARBA" id="ARBA00023157"/>
    </source>
</evidence>
<dbReference type="RefSeq" id="WP_235011669.1">
    <property type="nucleotide sequence ID" value="NZ_FNVA01000006.1"/>
</dbReference>
<dbReference type="InterPro" id="IPR013766">
    <property type="entry name" value="Thioredoxin_domain"/>
</dbReference>
<dbReference type="PANTHER" id="PTHR42852:SF6">
    <property type="entry name" value="THIOL:DISULFIDE INTERCHANGE PROTEIN DSBE"/>
    <property type="match status" value="1"/>
</dbReference>
<dbReference type="Pfam" id="PF00578">
    <property type="entry name" value="AhpC-TSA"/>
    <property type="match status" value="1"/>
</dbReference>
<dbReference type="GO" id="GO:0016491">
    <property type="term" value="F:oxidoreductase activity"/>
    <property type="evidence" value="ECO:0007669"/>
    <property type="project" value="InterPro"/>
</dbReference>
<dbReference type="EMBL" id="FNVA01000006">
    <property type="protein sequence ID" value="SEG54949.1"/>
    <property type="molecule type" value="Genomic_DNA"/>
</dbReference>
<keyword evidence="6" id="KW-0413">Isomerase</keyword>
<keyword evidence="4" id="KW-0676">Redox-active center</keyword>
<evidence type="ECO:0000259" key="5">
    <source>
        <dbReference type="PROSITE" id="PS51352"/>
    </source>
</evidence>
<evidence type="ECO:0000313" key="7">
    <source>
        <dbReference type="Proteomes" id="UP000236728"/>
    </source>
</evidence>
<dbReference type="GO" id="GO:0030313">
    <property type="term" value="C:cell envelope"/>
    <property type="evidence" value="ECO:0007669"/>
    <property type="project" value="UniProtKB-SubCell"/>
</dbReference>
<keyword evidence="3" id="KW-1015">Disulfide bond</keyword>
<dbReference type="AlphaFoldDB" id="A0A1H6B2A3"/>
<reference evidence="6 7" key="1">
    <citation type="submission" date="2016-10" db="EMBL/GenBank/DDBJ databases">
        <authorList>
            <person name="de Groot N.N."/>
        </authorList>
    </citation>
    <scope>NUCLEOTIDE SEQUENCE [LARGE SCALE GENOMIC DNA]</scope>
    <source>
        <strain evidence="6 7">DSM 22489</strain>
    </source>
</reference>
<dbReference type="GO" id="GO:0016209">
    <property type="term" value="F:antioxidant activity"/>
    <property type="evidence" value="ECO:0007669"/>
    <property type="project" value="InterPro"/>
</dbReference>
<keyword evidence="2" id="KW-0201">Cytochrome c-type biogenesis</keyword>
<gene>
    <name evidence="6" type="ORF">SAMN05421819_3456</name>
</gene>
<accession>A0A1H6B2A3</accession>
<comment type="subcellular location">
    <subcellularLocation>
        <location evidence="1">Cell envelope</location>
    </subcellularLocation>
</comment>
<dbReference type="InterPro" id="IPR017937">
    <property type="entry name" value="Thioredoxin_CS"/>
</dbReference>
<evidence type="ECO:0000256" key="2">
    <source>
        <dbReference type="ARBA" id="ARBA00022748"/>
    </source>
</evidence>
<dbReference type="SUPFAM" id="SSF52833">
    <property type="entry name" value="Thioredoxin-like"/>
    <property type="match status" value="1"/>
</dbReference>
<keyword evidence="7" id="KW-1185">Reference proteome</keyword>
<dbReference type="InterPro" id="IPR036249">
    <property type="entry name" value="Thioredoxin-like_sf"/>
</dbReference>
<name>A0A1H6B2A3_9BACT</name>
<evidence type="ECO:0000313" key="6">
    <source>
        <dbReference type="EMBL" id="SEG54949.1"/>
    </source>
</evidence>
<dbReference type="PROSITE" id="PS51352">
    <property type="entry name" value="THIOREDOXIN_2"/>
    <property type="match status" value="1"/>
</dbReference>
<dbReference type="CDD" id="cd02966">
    <property type="entry name" value="TlpA_like_family"/>
    <property type="match status" value="1"/>
</dbReference>
<protein>
    <submittedName>
        <fullName evidence="6">Thiol-disulfide isomerase or thioredoxin</fullName>
    </submittedName>
</protein>
<sequence>MLRRVLVAGGIALVLAVLVTAGIHNLRDRRAAMQQAAAQHVDLTPVASGDAADAIPPELGRDLRGKAAPDFTLTTLDGRHIQLADLKGKTVIVNFWATYCGPCRVEMPWFEEFGKKYANDKLVVLGLNYEDGVTRDDVAKAVKKTGVTYPILMADDKTAKAFGLGDYLPVTYYVDAKGEVVDQSPGAPTKDQMEATIKKAIARSQS</sequence>
<proteinExistence type="predicted"/>
<evidence type="ECO:0000256" key="1">
    <source>
        <dbReference type="ARBA" id="ARBA00004196"/>
    </source>
</evidence>
<dbReference type="Gene3D" id="3.40.30.10">
    <property type="entry name" value="Glutaredoxin"/>
    <property type="match status" value="1"/>
</dbReference>
<dbReference type="GO" id="GO:0016853">
    <property type="term" value="F:isomerase activity"/>
    <property type="evidence" value="ECO:0007669"/>
    <property type="project" value="UniProtKB-KW"/>
</dbReference>
<dbReference type="PROSITE" id="PS00194">
    <property type="entry name" value="THIOREDOXIN_1"/>
    <property type="match status" value="1"/>
</dbReference>
<dbReference type="InterPro" id="IPR050553">
    <property type="entry name" value="Thioredoxin_ResA/DsbE_sf"/>
</dbReference>
<dbReference type="PANTHER" id="PTHR42852">
    <property type="entry name" value="THIOL:DISULFIDE INTERCHANGE PROTEIN DSBE"/>
    <property type="match status" value="1"/>
</dbReference>